<evidence type="ECO:0000313" key="2">
    <source>
        <dbReference type="Proteomes" id="UP000198891"/>
    </source>
</evidence>
<dbReference type="EMBL" id="FNPZ01000004">
    <property type="protein sequence ID" value="SDZ45320.1"/>
    <property type="molecule type" value="Genomic_DNA"/>
</dbReference>
<dbReference type="STRING" id="381665.SAMN05216554_3997"/>
<accession>A0A1H3T5J3</accession>
<evidence type="ECO:0008006" key="3">
    <source>
        <dbReference type="Google" id="ProtNLM"/>
    </source>
</evidence>
<organism evidence="1 2">
    <name type="scientific">Herbiconiux ginsengi</name>
    <dbReference type="NCBI Taxonomy" id="381665"/>
    <lineage>
        <taxon>Bacteria</taxon>
        <taxon>Bacillati</taxon>
        <taxon>Actinomycetota</taxon>
        <taxon>Actinomycetes</taxon>
        <taxon>Micrococcales</taxon>
        <taxon>Microbacteriaceae</taxon>
        <taxon>Herbiconiux</taxon>
    </lineage>
</organism>
<reference evidence="1 2" key="1">
    <citation type="submission" date="2016-10" db="EMBL/GenBank/DDBJ databases">
        <authorList>
            <person name="de Groot N.N."/>
        </authorList>
    </citation>
    <scope>NUCLEOTIDE SEQUENCE [LARGE SCALE GENOMIC DNA]</scope>
    <source>
        <strain evidence="1 2">CGMCC 4.3491</strain>
    </source>
</reference>
<keyword evidence="2" id="KW-1185">Reference proteome</keyword>
<protein>
    <recommendedName>
        <fullName evidence="3">Abortive infection C-terminus</fullName>
    </recommendedName>
</protein>
<name>A0A1H3T5J3_9MICO</name>
<dbReference type="AlphaFoldDB" id="A0A1H3T5J3"/>
<proteinExistence type="predicted"/>
<dbReference type="Proteomes" id="UP000198891">
    <property type="component" value="Unassembled WGS sequence"/>
</dbReference>
<sequence>MAASEFYSDRTRGPASRDRDVLTEATARGLLNLVQSKIDGNWFAKRFPDQCYDKQGVTGTVDGAVEAEIQALIPDLQFPLSRNVDAPGDVILDLLEYAARYVSEPSNGRFHSGRKHHELNFDDKSGRSTFRDEANQILARGRTTYELASSLEVQRTGTPEVRTALSELQPDTGDPELDTLVTDARNLYFSRKSSVRKIGIEKLWDAFERLKTIGIPNGDKRRSATQLLDHISNGAFRVEVEAEMLALTKIGNAFNIRHHETGKHAVPVEGYDYLFSRMSGLIILLLRESDRLA</sequence>
<gene>
    <name evidence="1" type="ORF">SAMN05216554_3997</name>
</gene>
<dbReference type="RefSeq" id="WP_092557071.1">
    <property type="nucleotide sequence ID" value="NZ_FNPZ01000004.1"/>
</dbReference>
<dbReference type="OrthoDB" id="5106738at2"/>
<evidence type="ECO:0000313" key="1">
    <source>
        <dbReference type="EMBL" id="SDZ45320.1"/>
    </source>
</evidence>